<dbReference type="KEGG" id="vg:19524933"/>
<reference evidence="1" key="1">
    <citation type="submission" date="2015-07" db="EMBL/GenBank/DDBJ databases">
        <title>Isolation and characterization of a novel lytic T4-like coliphage vB_EcoM_JS09 infecting APEC.</title>
        <authorList>
            <person name="Zhou Y."/>
            <person name="Bao H.D."/>
            <person name="Zhang H."/>
            <person name="Wang R."/>
        </authorList>
    </citation>
    <scope>NUCLEOTIDE SEQUENCE</scope>
</reference>
<dbReference type="EMBL" id="KF582788">
    <property type="protein sequence ID" value="AIA80175.1"/>
    <property type="molecule type" value="Genomic_DNA"/>
</dbReference>
<name>A0A060BI52_9CAUD</name>
<dbReference type="InterPro" id="IPR035135">
    <property type="entry name" value="DUF5496"/>
</dbReference>
<dbReference type="Proteomes" id="UP000019733">
    <property type="component" value="Segment"/>
</dbReference>
<keyword evidence="2" id="KW-1185">Reference proteome</keyword>
<evidence type="ECO:0008006" key="3">
    <source>
        <dbReference type="Google" id="ProtNLM"/>
    </source>
</evidence>
<proteinExistence type="predicted"/>
<protein>
    <recommendedName>
        <fullName evidence="3">Phage protein</fullName>
    </recommendedName>
</protein>
<evidence type="ECO:0000313" key="1">
    <source>
        <dbReference type="EMBL" id="AIA80175.1"/>
    </source>
</evidence>
<dbReference type="GeneID" id="19524933"/>
<dbReference type="OrthoDB" id="18523at10239"/>
<dbReference type="RefSeq" id="YP_009037538.1">
    <property type="nucleotide sequence ID" value="NC_024124.2"/>
</dbReference>
<accession>A0A060BI52</accession>
<sequence length="84" mass="9926">MILRFINSYGTTIFEMKNPTELDIPSPNSEITVKGERFICYSHERIYEYREFCGGYGMEKEPLVYFDITVLTPKEYKEIIAKNN</sequence>
<gene>
    <name evidence="1" type="ORF">JS09_0215</name>
</gene>
<evidence type="ECO:0000313" key="2">
    <source>
        <dbReference type="Proteomes" id="UP000019733"/>
    </source>
</evidence>
<dbReference type="Pfam" id="PF17600">
    <property type="entry name" value="DUF5496"/>
    <property type="match status" value="1"/>
</dbReference>
<organism evidence="1 2">
    <name type="scientific">Escherichia phage vB_EcoM_JS09</name>
    <dbReference type="NCBI Taxonomy" id="1430444"/>
    <lineage>
        <taxon>Viruses</taxon>
        <taxon>Duplodnaviria</taxon>
        <taxon>Heunggongvirae</taxon>
        <taxon>Uroviricota</taxon>
        <taxon>Caudoviricetes</taxon>
        <taxon>Pantevenvirales</taxon>
        <taxon>Straboviridae</taxon>
        <taxon>Tevenvirinae</taxon>
        <taxon>Mosigvirus</taxon>
        <taxon>Mosigvirus JS09</taxon>
    </lineage>
</organism>